<keyword evidence="3" id="KW-0813">Transport</keyword>
<evidence type="ECO:0000256" key="8">
    <source>
        <dbReference type="ARBA" id="ARBA00023114"/>
    </source>
</evidence>
<keyword evidence="8" id="KW-0626">Porin</keyword>
<evidence type="ECO:0000256" key="1">
    <source>
        <dbReference type="ARBA" id="ARBA00004571"/>
    </source>
</evidence>
<dbReference type="InterPro" id="IPR050298">
    <property type="entry name" value="Gram-neg_bact_OMP"/>
</dbReference>
<comment type="subunit">
    <text evidence="2">Homotrimer.</text>
</comment>
<name>A0A1N6GGN4_9BURK</name>
<protein>
    <submittedName>
        <fullName evidence="13">Outer membrane protein (Porin)</fullName>
    </submittedName>
</protein>
<dbReference type="Pfam" id="PF13609">
    <property type="entry name" value="Porin_4"/>
    <property type="match status" value="1"/>
</dbReference>
<evidence type="ECO:0000256" key="9">
    <source>
        <dbReference type="ARBA" id="ARBA00023136"/>
    </source>
</evidence>
<evidence type="ECO:0000259" key="12">
    <source>
        <dbReference type="Pfam" id="PF13609"/>
    </source>
</evidence>
<evidence type="ECO:0000256" key="7">
    <source>
        <dbReference type="ARBA" id="ARBA00023065"/>
    </source>
</evidence>
<dbReference type="GO" id="GO:0015288">
    <property type="term" value="F:porin activity"/>
    <property type="evidence" value="ECO:0007669"/>
    <property type="project" value="UniProtKB-KW"/>
</dbReference>
<dbReference type="CDD" id="cd00342">
    <property type="entry name" value="gram_neg_porins"/>
    <property type="match status" value="1"/>
</dbReference>
<evidence type="ECO:0000313" key="14">
    <source>
        <dbReference type="Proteomes" id="UP000185151"/>
    </source>
</evidence>
<keyword evidence="6 11" id="KW-0732">Signal</keyword>
<dbReference type="InterPro" id="IPR002299">
    <property type="entry name" value="Porin_Neis"/>
</dbReference>
<evidence type="ECO:0000256" key="5">
    <source>
        <dbReference type="ARBA" id="ARBA00022692"/>
    </source>
</evidence>
<gene>
    <name evidence="13" type="ORF">SAMN05444165_0760</name>
</gene>
<keyword evidence="14" id="KW-1185">Reference proteome</keyword>
<keyword evidence="10" id="KW-0998">Cell outer membrane</keyword>
<feature type="chain" id="PRO_5013291938" evidence="11">
    <location>
        <begin position="22"/>
        <end position="391"/>
    </location>
</feature>
<dbReference type="GO" id="GO:0046930">
    <property type="term" value="C:pore complex"/>
    <property type="evidence" value="ECO:0007669"/>
    <property type="project" value="UniProtKB-KW"/>
</dbReference>
<evidence type="ECO:0000256" key="6">
    <source>
        <dbReference type="ARBA" id="ARBA00022729"/>
    </source>
</evidence>
<keyword evidence="9" id="KW-0472">Membrane</keyword>
<evidence type="ECO:0000256" key="2">
    <source>
        <dbReference type="ARBA" id="ARBA00011233"/>
    </source>
</evidence>
<dbReference type="SUPFAM" id="SSF56935">
    <property type="entry name" value="Porins"/>
    <property type="match status" value="1"/>
</dbReference>
<proteinExistence type="predicted"/>
<dbReference type="Proteomes" id="UP000185151">
    <property type="component" value="Unassembled WGS sequence"/>
</dbReference>
<evidence type="ECO:0000313" key="13">
    <source>
        <dbReference type="EMBL" id="SIO06698.1"/>
    </source>
</evidence>
<dbReference type="PANTHER" id="PTHR34501">
    <property type="entry name" value="PROTEIN YDDL-RELATED"/>
    <property type="match status" value="1"/>
</dbReference>
<evidence type="ECO:0000256" key="11">
    <source>
        <dbReference type="SAM" id="SignalP"/>
    </source>
</evidence>
<dbReference type="OrthoDB" id="6975458at2"/>
<reference evidence="13 14" key="1">
    <citation type="submission" date="2016-11" db="EMBL/GenBank/DDBJ databases">
        <authorList>
            <person name="Jaros S."/>
            <person name="Januszkiewicz K."/>
            <person name="Wedrychowicz H."/>
        </authorList>
    </citation>
    <scope>NUCLEOTIDE SEQUENCE [LARGE SCALE GENOMIC DNA]</scope>
    <source>
        <strain evidence="13 14">GAS95</strain>
    </source>
</reference>
<organism evidence="13 14">
    <name type="scientific">Paraburkholderia phenazinium</name>
    <dbReference type="NCBI Taxonomy" id="60549"/>
    <lineage>
        <taxon>Bacteria</taxon>
        <taxon>Pseudomonadati</taxon>
        <taxon>Pseudomonadota</taxon>
        <taxon>Betaproteobacteria</taxon>
        <taxon>Burkholderiales</taxon>
        <taxon>Burkholderiaceae</taxon>
        <taxon>Paraburkholderia</taxon>
    </lineage>
</organism>
<dbReference type="PANTHER" id="PTHR34501:SF9">
    <property type="entry name" value="MAJOR OUTER MEMBRANE PROTEIN P.IA"/>
    <property type="match status" value="1"/>
</dbReference>
<keyword evidence="5" id="KW-0812">Transmembrane</keyword>
<feature type="domain" description="Porin" evidence="12">
    <location>
        <begin position="18"/>
        <end position="352"/>
    </location>
</feature>
<dbReference type="RefSeq" id="WP_074294290.1">
    <property type="nucleotide sequence ID" value="NZ_FSRU01000001.1"/>
</dbReference>
<keyword evidence="4" id="KW-1134">Transmembrane beta strand</keyword>
<evidence type="ECO:0000256" key="4">
    <source>
        <dbReference type="ARBA" id="ARBA00022452"/>
    </source>
</evidence>
<dbReference type="PROSITE" id="PS51257">
    <property type="entry name" value="PROKAR_LIPOPROTEIN"/>
    <property type="match status" value="1"/>
</dbReference>
<evidence type="ECO:0000256" key="10">
    <source>
        <dbReference type="ARBA" id="ARBA00023237"/>
    </source>
</evidence>
<dbReference type="PRINTS" id="PR00184">
    <property type="entry name" value="NEISSPPORIN"/>
</dbReference>
<dbReference type="InterPro" id="IPR033900">
    <property type="entry name" value="Gram_neg_porin_domain"/>
</dbReference>
<keyword evidence="7" id="KW-0406">Ion transport</keyword>
<dbReference type="GO" id="GO:0009279">
    <property type="term" value="C:cell outer membrane"/>
    <property type="evidence" value="ECO:0007669"/>
    <property type="project" value="UniProtKB-SubCell"/>
</dbReference>
<comment type="subcellular location">
    <subcellularLocation>
        <location evidence="1">Cell outer membrane</location>
        <topology evidence="1">Multi-pass membrane protein</topology>
    </subcellularLocation>
</comment>
<sequence length="391" mass="40572">MKKLNAAVLSGLVLIIGCAPASSHAQSSVTLYGAIDTAVGFVTNAGGSNSANRVGFINSNIQTTSWGLKGTEALGGNLRAVFNLQSAFNPSTGSLSESGVEFGEQAYVGLSSTDYGTLTFGRQFDPVTDVLEPLTGDIYFGSLFATVGDVDNYDALLHINNSIKYASPVLAGFQFEAMAALNGIAGSVSAGSFYSLGASYTNGGLSLAGGYTVSKVDNTTALVDGVASTTASTTADGLAYDNPIVQFENITSNEIGRIGGQYVFGPFIAGAAYSNSKFHQFDSGATLTFNSGSGFLHYALNSALSLAAGYSYTKATGEGASASYNQLSLASDYYLSKRTDIYLSAVYQRANGQTLDNLDNLVPATASVGDEGFYGTSREQALAVLGMRHRF</sequence>
<dbReference type="AlphaFoldDB" id="A0A1N6GGN4"/>
<evidence type="ECO:0000256" key="3">
    <source>
        <dbReference type="ARBA" id="ARBA00022448"/>
    </source>
</evidence>
<accession>A0A1N6GGN4</accession>
<dbReference type="InterPro" id="IPR023614">
    <property type="entry name" value="Porin_dom_sf"/>
</dbReference>
<dbReference type="Gene3D" id="2.40.160.10">
    <property type="entry name" value="Porin"/>
    <property type="match status" value="1"/>
</dbReference>
<dbReference type="EMBL" id="FSRU01000001">
    <property type="protein sequence ID" value="SIO06698.1"/>
    <property type="molecule type" value="Genomic_DNA"/>
</dbReference>
<feature type="signal peptide" evidence="11">
    <location>
        <begin position="1"/>
        <end position="21"/>
    </location>
</feature>
<dbReference type="GO" id="GO:0006811">
    <property type="term" value="P:monoatomic ion transport"/>
    <property type="evidence" value="ECO:0007669"/>
    <property type="project" value="UniProtKB-KW"/>
</dbReference>